<feature type="signal peptide" evidence="1">
    <location>
        <begin position="1"/>
        <end position="21"/>
    </location>
</feature>
<proteinExistence type="predicted"/>
<reference evidence="2" key="1">
    <citation type="journal article" date="2023" name="Science">
        <title>Genome structures resolve the early diversification of teleost fishes.</title>
        <authorList>
            <person name="Parey E."/>
            <person name="Louis A."/>
            <person name="Montfort J."/>
            <person name="Bouchez O."/>
            <person name="Roques C."/>
            <person name="Iampietro C."/>
            <person name="Lluch J."/>
            <person name="Castinel A."/>
            <person name="Donnadieu C."/>
            <person name="Desvignes T."/>
            <person name="Floi Bucao C."/>
            <person name="Jouanno E."/>
            <person name="Wen M."/>
            <person name="Mejri S."/>
            <person name="Dirks R."/>
            <person name="Jansen H."/>
            <person name="Henkel C."/>
            <person name="Chen W.J."/>
            <person name="Zahm M."/>
            <person name="Cabau C."/>
            <person name="Klopp C."/>
            <person name="Thompson A.W."/>
            <person name="Robinson-Rechavi M."/>
            <person name="Braasch I."/>
            <person name="Lecointre G."/>
            <person name="Bobe J."/>
            <person name="Postlethwait J.H."/>
            <person name="Berthelot C."/>
            <person name="Roest Crollius H."/>
            <person name="Guiguen Y."/>
        </authorList>
    </citation>
    <scope>NUCLEOTIDE SEQUENCE</scope>
    <source>
        <strain evidence="2">WJC10195</strain>
    </source>
</reference>
<evidence type="ECO:0000313" key="3">
    <source>
        <dbReference type="Proteomes" id="UP001152622"/>
    </source>
</evidence>
<keyword evidence="3" id="KW-1185">Reference proteome</keyword>
<evidence type="ECO:0000256" key="1">
    <source>
        <dbReference type="SAM" id="SignalP"/>
    </source>
</evidence>
<dbReference type="AlphaFoldDB" id="A0A9Q1EA10"/>
<accession>A0A9Q1EA10</accession>
<organism evidence="2 3">
    <name type="scientific">Synaphobranchus kaupii</name>
    <name type="common">Kaup's arrowtooth eel</name>
    <dbReference type="NCBI Taxonomy" id="118154"/>
    <lineage>
        <taxon>Eukaryota</taxon>
        <taxon>Metazoa</taxon>
        <taxon>Chordata</taxon>
        <taxon>Craniata</taxon>
        <taxon>Vertebrata</taxon>
        <taxon>Euteleostomi</taxon>
        <taxon>Actinopterygii</taxon>
        <taxon>Neopterygii</taxon>
        <taxon>Teleostei</taxon>
        <taxon>Anguilliformes</taxon>
        <taxon>Synaphobranchidae</taxon>
        <taxon>Synaphobranchus</taxon>
    </lineage>
</organism>
<dbReference type="Proteomes" id="UP001152622">
    <property type="component" value="Chromosome 21"/>
</dbReference>
<dbReference type="OrthoDB" id="8899517at2759"/>
<feature type="chain" id="PRO_5040168167" evidence="1">
    <location>
        <begin position="22"/>
        <end position="129"/>
    </location>
</feature>
<comment type="caution">
    <text evidence="2">The sequence shown here is derived from an EMBL/GenBank/DDBJ whole genome shotgun (WGS) entry which is preliminary data.</text>
</comment>
<evidence type="ECO:0000313" key="2">
    <source>
        <dbReference type="EMBL" id="KAJ8334946.1"/>
    </source>
</evidence>
<gene>
    <name evidence="2" type="ORF">SKAU_G00405850</name>
</gene>
<name>A0A9Q1EA10_SYNKA</name>
<keyword evidence="1" id="KW-0732">Signal</keyword>
<protein>
    <submittedName>
        <fullName evidence="2">Uncharacterized protein</fullName>
    </submittedName>
</protein>
<dbReference type="EMBL" id="JAINUF010000021">
    <property type="protein sequence ID" value="KAJ8334946.1"/>
    <property type="molecule type" value="Genomic_DNA"/>
</dbReference>
<sequence length="129" mass="14347">MSRNLLIISMVLMCLACRAMSQEEHETQILIGGVDYSPALRVAGETYRTAVEKVQNASQAVKSFAKNSYEDHVRPIVEPSVTWVTEATSAVWDKIKTSLSDYWIDPDSQERINLNISGTTNGTQRTQPG</sequence>